<evidence type="ECO:0000313" key="2">
    <source>
        <dbReference type="Proteomes" id="UP000196365"/>
    </source>
</evidence>
<sequence length="88" mass="9871">MKVEICVGSRCTMYGADHIIHSVEDLQESILNQMDTPKDFDLEVSLIKCMGRCKNGKHVSPVVIIDGEVMENTNSQEVMSKIIEKAKM</sequence>
<dbReference type="OrthoDB" id="1956012at2"/>
<dbReference type="AlphaFoldDB" id="A0A1T4KYN9"/>
<dbReference type="Gene3D" id="3.40.30.10">
    <property type="entry name" value="Glutaredoxin"/>
    <property type="match status" value="1"/>
</dbReference>
<evidence type="ECO:0000313" key="1">
    <source>
        <dbReference type="EMBL" id="SJZ47491.1"/>
    </source>
</evidence>
<protein>
    <submittedName>
        <fullName evidence="1">Thioredoxin-like [2Fe-2S] ferredoxin</fullName>
    </submittedName>
</protein>
<dbReference type="Proteomes" id="UP000196365">
    <property type="component" value="Unassembled WGS sequence"/>
</dbReference>
<dbReference type="SUPFAM" id="SSF52833">
    <property type="entry name" value="Thioredoxin-like"/>
    <property type="match status" value="1"/>
</dbReference>
<keyword evidence="2" id="KW-1185">Reference proteome</keyword>
<dbReference type="CDD" id="cd02980">
    <property type="entry name" value="TRX_Fd_family"/>
    <property type="match status" value="1"/>
</dbReference>
<proteinExistence type="predicted"/>
<accession>A0A1T4KYN9</accession>
<name>A0A1T4KYN9_9FIRM</name>
<gene>
    <name evidence="1" type="ORF">SAMN02745973_00728</name>
</gene>
<dbReference type="Pfam" id="PF01257">
    <property type="entry name" value="2Fe-2S_thioredx"/>
    <property type="match status" value="1"/>
</dbReference>
<reference evidence="1 2" key="1">
    <citation type="submission" date="2017-02" db="EMBL/GenBank/DDBJ databases">
        <authorList>
            <person name="Peterson S.W."/>
        </authorList>
    </citation>
    <scope>NUCLEOTIDE SEQUENCE [LARGE SCALE GENOMIC DNA]</scope>
    <source>
        <strain evidence="1 2">DSM 15102</strain>
    </source>
</reference>
<dbReference type="EMBL" id="FUWV01000003">
    <property type="protein sequence ID" value="SJZ47491.1"/>
    <property type="molecule type" value="Genomic_DNA"/>
</dbReference>
<dbReference type="RefSeq" id="WP_159454660.1">
    <property type="nucleotide sequence ID" value="NZ_FUWV01000003.1"/>
</dbReference>
<organism evidence="1 2">
    <name type="scientific">Garciella nitratireducens DSM 15102</name>
    <dbReference type="NCBI Taxonomy" id="1121911"/>
    <lineage>
        <taxon>Bacteria</taxon>
        <taxon>Bacillati</taxon>
        <taxon>Bacillota</taxon>
        <taxon>Clostridia</taxon>
        <taxon>Eubacteriales</taxon>
        <taxon>Eubacteriaceae</taxon>
        <taxon>Garciella</taxon>
    </lineage>
</organism>
<dbReference type="InterPro" id="IPR036249">
    <property type="entry name" value="Thioredoxin-like_sf"/>
</dbReference>